<dbReference type="PANTHER" id="PTHR42791:SF17">
    <property type="entry name" value="ACETYLTRANSFERASE, GNAT FAMILY FAMILY (AFU_ORTHOLOGUE AFUA_8G05690)"/>
    <property type="match status" value="1"/>
</dbReference>
<dbReference type="PROSITE" id="PS51186">
    <property type="entry name" value="GNAT"/>
    <property type="match status" value="1"/>
</dbReference>
<protein>
    <recommendedName>
        <fullName evidence="1">N-acetyltransferase domain-containing protein</fullName>
    </recommendedName>
</protein>
<feature type="domain" description="N-acetyltransferase" evidence="1">
    <location>
        <begin position="77"/>
        <end position="218"/>
    </location>
</feature>
<dbReference type="Pfam" id="PF00583">
    <property type="entry name" value="Acetyltransf_1"/>
    <property type="match status" value="1"/>
</dbReference>
<evidence type="ECO:0000313" key="3">
    <source>
        <dbReference type="Proteomes" id="UP000091956"/>
    </source>
</evidence>
<evidence type="ECO:0000313" key="2">
    <source>
        <dbReference type="EMBL" id="OBT95008.2"/>
    </source>
</evidence>
<dbReference type="InterPro" id="IPR000182">
    <property type="entry name" value="GNAT_dom"/>
</dbReference>
<dbReference type="CDD" id="cd04301">
    <property type="entry name" value="NAT_SF"/>
    <property type="match status" value="1"/>
</dbReference>
<dbReference type="PANTHER" id="PTHR42791">
    <property type="entry name" value="GNAT FAMILY ACETYLTRANSFERASE"/>
    <property type="match status" value="1"/>
</dbReference>
<keyword evidence="3" id="KW-1185">Reference proteome</keyword>
<dbReference type="EMBL" id="KV460239">
    <property type="protein sequence ID" value="OBT95008.2"/>
    <property type="molecule type" value="Genomic_DNA"/>
</dbReference>
<organism evidence="2 3">
    <name type="scientific">Pseudogymnoascus verrucosus</name>
    <dbReference type="NCBI Taxonomy" id="342668"/>
    <lineage>
        <taxon>Eukaryota</taxon>
        <taxon>Fungi</taxon>
        <taxon>Dikarya</taxon>
        <taxon>Ascomycota</taxon>
        <taxon>Pezizomycotina</taxon>
        <taxon>Leotiomycetes</taxon>
        <taxon>Thelebolales</taxon>
        <taxon>Thelebolaceae</taxon>
        <taxon>Pseudogymnoascus</taxon>
    </lineage>
</organism>
<dbReference type="RefSeq" id="XP_018128741.2">
    <property type="nucleotide sequence ID" value="XM_018276966.2"/>
</dbReference>
<evidence type="ECO:0000259" key="1">
    <source>
        <dbReference type="PROSITE" id="PS51186"/>
    </source>
</evidence>
<dbReference type="STRING" id="342668.A0A1B8GGP8"/>
<dbReference type="AlphaFoldDB" id="A0A1B8GGP8"/>
<proteinExistence type="predicted"/>
<sequence length="218" mass="24460">MAGRAFMQAETPSNMASTTNSLVLELATAEDVPAIIDVWFAAFTQPTMRKLLPDTPGMREWHRDWHLGNFQTRPDTKYLRIVDPESKDEQGRPRIVAFGIWDLAMPEERGRRFPPWHPDCPQEECEAFVSGLESERKRVMGDEKNYYLDTVGTHPDYQKRGAGAMLVKWGCDLADENDVAAYVDASKAGAPLYKKHGFVDFSPAGSYVASMARGKKSA</sequence>
<dbReference type="GeneID" id="28840918"/>
<dbReference type="SUPFAM" id="SSF55729">
    <property type="entry name" value="Acyl-CoA N-acyltransferases (Nat)"/>
    <property type="match status" value="1"/>
</dbReference>
<dbReference type="Proteomes" id="UP000091956">
    <property type="component" value="Unassembled WGS sequence"/>
</dbReference>
<name>A0A1B8GGP8_9PEZI</name>
<accession>A0A1B8GGP8</accession>
<dbReference type="GO" id="GO:0016747">
    <property type="term" value="F:acyltransferase activity, transferring groups other than amino-acyl groups"/>
    <property type="evidence" value="ECO:0007669"/>
    <property type="project" value="InterPro"/>
</dbReference>
<dbReference type="InterPro" id="IPR052523">
    <property type="entry name" value="Trichothecene_AcTrans"/>
</dbReference>
<dbReference type="InterPro" id="IPR016181">
    <property type="entry name" value="Acyl_CoA_acyltransferase"/>
</dbReference>
<dbReference type="Gene3D" id="3.40.630.30">
    <property type="match status" value="1"/>
</dbReference>
<gene>
    <name evidence="2" type="ORF">VE01_07532</name>
</gene>
<reference evidence="2 3" key="1">
    <citation type="submission" date="2016-03" db="EMBL/GenBank/DDBJ databases">
        <title>Comparative genomics of Pseudogymnoascus destructans, the fungus causing white-nose syndrome of bats.</title>
        <authorList>
            <person name="Palmer J.M."/>
            <person name="Drees K.P."/>
            <person name="Foster J.T."/>
            <person name="Lindner D.L."/>
        </authorList>
    </citation>
    <scope>NUCLEOTIDE SEQUENCE [LARGE SCALE GENOMIC DNA]</scope>
    <source>
        <strain evidence="2 3">UAMH 10579</strain>
    </source>
</reference>
<reference evidence="3" key="2">
    <citation type="journal article" date="2018" name="Nat. Commun.">
        <title>Extreme sensitivity to ultraviolet light in the fungal pathogen causing white-nose syndrome of bats.</title>
        <authorList>
            <person name="Palmer J.M."/>
            <person name="Drees K.P."/>
            <person name="Foster J.T."/>
            <person name="Lindner D.L."/>
        </authorList>
    </citation>
    <scope>NUCLEOTIDE SEQUENCE [LARGE SCALE GENOMIC DNA]</scope>
    <source>
        <strain evidence="3">UAMH 10579</strain>
    </source>
</reference>